<dbReference type="SUPFAM" id="SSF49899">
    <property type="entry name" value="Concanavalin A-like lectins/glucanases"/>
    <property type="match status" value="1"/>
</dbReference>
<dbReference type="InterPro" id="IPR044736">
    <property type="entry name" value="Gid1/RanBPM/SPLA_SPRY"/>
</dbReference>
<evidence type="ECO:0000313" key="2">
    <source>
        <dbReference type="EMBL" id="KAL0483045.1"/>
    </source>
</evidence>
<accession>A0AAW2Z242</accession>
<proteinExistence type="predicted"/>
<organism evidence="2 3">
    <name type="scientific">Acrasis kona</name>
    <dbReference type="NCBI Taxonomy" id="1008807"/>
    <lineage>
        <taxon>Eukaryota</taxon>
        <taxon>Discoba</taxon>
        <taxon>Heterolobosea</taxon>
        <taxon>Tetramitia</taxon>
        <taxon>Eutetramitia</taxon>
        <taxon>Acrasidae</taxon>
        <taxon>Acrasis</taxon>
    </lineage>
</organism>
<dbReference type="PROSITE" id="PS50188">
    <property type="entry name" value="B302_SPRY"/>
    <property type="match status" value="1"/>
</dbReference>
<dbReference type="SUPFAM" id="SSF49599">
    <property type="entry name" value="TRAF domain-like"/>
    <property type="match status" value="1"/>
</dbReference>
<keyword evidence="3" id="KW-1185">Reference proteome</keyword>
<gene>
    <name evidence="2" type="ORF">AKO1_014952</name>
</gene>
<dbReference type="CDD" id="cd12885">
    <property type="entry name" value="SPRY_RanBP_like"/>
    <property type="match status" value="1"/>
</dbReference>
<dbReference type="InterPro" id="IPR043136">
    <property type="entry name" value="B30.2/SPRY_sf"/>
</dbReference>
<name>A0AAW2Z242_9EUKA</name>
<reference evidence="2 3" key="1">
    <citation type="submission" date="2024-03" db="EMBL/GenBank/DDBJ databases">
        <title>The Acrasis kona genome and developmental transcriptomes reveal deep origins of eukaryotic multicellular pathways.</title>
        <authorList>
            <person name="Sheikh S."/>
            <person name="Fu C.-J."/>
            <person name="Brown M.W."/>
            <person name="Baldauf S.L."/>
        </authorList>
    </citation>
    <scope>NUCLEOTIDE SEQUENCE [LARGE SCALE GENOMIC DNA]</scope>
    <source>
        <strain evidence="2 3">ATCC MYA-3509</strain>
    </source>
</reference>
<dbReference type="Pfam" id="PF00622">
    <property type="entry name" value="SPRY"/>
    <property type="match status" value="1"/>
</dbReference>
<dbReference type="SMART" id="SM00449">
    <property type="entry name" value="SPRY"/>
    <property type="match status" value="1"/>
</dbReference>
<dbReference type="InterPro" id="IPR001870">
    <property type="entry name" value="B30.2/SPRY"/>
</dbReference>
<dbReference type="InterPro" id="IPR013320">
    <property type="entry name" value="ConA-like_dom_sf"/>
</dbReference>
<dbReference type="EMBL" id="JAOPGA020000925">
    <property type="protein sequence ID" value="KAL0483045.1"/>
    <property type="molecule type" value="Genomic_DNA"/>
</dbReference>
<comment type="caution">
    <text evidence="2">The sequence shown here is derived from an EMBL/GenBank/DDBJ whole genome shotgun (WGS) entry which is preliminary data.</text>
</comment>
<dbReference type="InterPro" id="IPR003877">
    <property type="entry name" value="SPRY_dom"/>
</dbReference>
<sequence>MKSAIKVVRSLPGGKSYVIQWKIFPWSLIPRAAVHVPYMSSQFALFGNTWTFATLTTGGDDGLFPVVILPINANFTPMKIHLSVKLVHPYDPTLSVQRPIQNNVEFDTNDNNFYGTYFFQVKKVEDFIEHDTLLIEVGMTIEEELTEDIIELFVGELYERDREQTFYTKFPTNVLHSNCALYDTNKRRFFTNDPKLFTTQNNTTSFGMIVQFEVPPNQLHHGIIYFEAKVIRYGVDFGVGLAKLGYNGGMVGWSESSIGFHADDGYVFDDSSVYSQTTYHLKSYDVGDVVGLMYNLKTGLIEFRVNGVLIEAKSREGALLNNFNMYRSACLDLLPSITSHPQSCFEVNFGQDNVNQPLSWSGYFDLVSTQRSNMLNLQRKAQLTDVIFK</sequence>
<dbReference type="Gene3D" id="2.60.120.920">
    <property type="match status" value="1"/>
</dbReference>
<dbReference type="AlphaFoldDB" id="A0AAW2Z242"/>
<protein>
    <submittedName>
        <fullName evidence="2">Ran-binding protein</fullName>
    </submittedName>
</protein>
<evidence type="ECO:0000313" key="3">
    <source>
        <dbReference type="Proteomes" id="UP001431209"/>
    </source>
</evidence>
<dbReference type="Proteomes" id="UP001431209">
    <property type="component" value="Unassembled WGS sequence"/>
</dbReference>
<evidence type="ECO:0000259" key="1">
    <source>
        <dbReference type="PROSITE" id="PS50188"/>
    </source>
</evidence>
<feature type="domain" description="B30.2/SPRY" evidence="1">
    <location>
        <begin position="148"/>
        <end position="354"/>
    </location>
</feature>